<dbReference type="InterPro" id="IPR026204">
    <property type="entry name" value="GRIPAP1"/>
</dbReference>
<dbReference type="PANTHER" id="PTHR18978">
    <property type="entry name" value="GRIP-1 ASSOCIATED PROTEIN 1"/>
    <property type="match status" value="1"/>
</dbReference>
<name>A0A0K0CTF6_ANGCA</name>
<proteinExistence type="predicted"/>
<dbReference type="GO" id="GO:0098887">
    <property type="term" value="P:neurotransmitter receptor transport, endosome to postsynaptic membrane"/>
    <property type="evidence" value="ECO:0007669"/>
    <property type="project" value="TreeGrafter"/>
</dbReference>
<dbReference type="GO" id="GO:0098837">
    <property type="term" value="C:postsynaptic recycling endosome"/>
    <property type="evidence" value="ECO:0007669"/>
    <property type="project" value="TreeGrafter"/>
</dbReference>
<dbReference type="GO" id="GO:1905244">
    <property type="term" value="P:regulation of modification of synaptic structure"/>
    <property type="evidence" value="ECO:0007669"/>
    <property type="project" value="TreeGrafter"/>
</dbReference>
<dbReference type="Proteomes" id="UP000035642">
    <property type="component" value="Unassembled WGS sequence"/>
</dbReference>
<dbReference type="GO" id="GO:0098998">
    <property type="term" value="C:extrinsic component of postsynaptic early endosome membrane"/>
    <property type="evidence" value="ECO:0007669"/>
    <property type="project" value="TreeGrafter"/>
</dbReference>
<evidence type="ECO:0000313" key="3">
    <source>
        <dbReference type="WBParaSite" id="ACAC_0000035601-mRNA-1"/>
    </source>
</evidence>
<feature type="coiled-coil region" evidence="1">
    <location>
        <begin position="19"/>
        <end position="88"/>
    </location>
</feature>
<dbReference type="WBParaSite" id="ACAC_0000035601-mRNA-1">
    <property type="protein sequence ID" value="ACAC_0000035601-mRNA-1"/>
    <property type="gene ID" value="ACAC_0000035601"/>
</dbReference>
<evidence type="ECO:0000256" key="1">
    <source>
        <dbReference type="SAM" id="Coils"/>
    </source>
</evidence>
<dbReference type="STRING" id="6313.A0A0K0CTF6"/>
<dbReference type="AlphaFoldDB" id="A0A0K0CTF6"/>
<protein>
    <submittedName>
        <fullName evidence="3">Cerebellar degeneration-related protein 2-like</fullName>
    </submittedName>
</protein>
<dbReference type="GO" id="GO:0099152">
    <property type="term" value="P:regulation of neurotransmitter receptor transport, endosome to postsynaptic membrane"/>
    <property type="evidence" value="ECO:0007669"/>
    <property type="project" value="TreeGrafter"/>
</dbReference>
<keyword evidence="2" id="KW-1185">Reference proteome</keyword>
<sequence>MDESGGLSRAEFLVLQEQLIALRNRNYELQESLQKKNQEIATLMSPKSDALQFATKLMNRRDKEKELVQKYEIQLDTLRMKLTTQEEEFRLQQETLLSELNKVRVHRREVRCFAVGLLKDDDDACDGGD</sequence>
<organism evidence="2 3">
    <name type="scientific">Angiostrongylus cantonensis</name>
    <name type="common">Rat lungworm</name>
    <dbReference type="NCBI Taxonomy" id="6313"/>
    <lineage>
        <taxon>Eukaryota</taxon>
        <taxon>Metazoa</taxon>
        <taxon>Ecdysozoa</taxon>
        <taxon>Nematoda</taxon>
        <taxon>Chromadorea</taxon>
        <taxon>Rhabditida</taxon>
        <taxon>Rhabditina</taxon>
        <taxon>Rhabditomorpha</taxon>
        <taxon>Strongyloidea</taxon>
        <taxon>Metastrongylidae</taxon>
        <taxon>Angiostrongylus</taxon>
    </lineage>
</organism>
<dbReference type="GO" id="GO:0098978">
    <property type="term" value="C:glutamatergic synapse"/>
    <property type="evidence" value="ECO:0007669"/>
    <property type="project" value="TreeGrafter"/>
</dbReference>
<evidence type="ECO:0000313" key="2">
    <source>
        <dbReference type="Proteomes" id="UP000035642"/>
    </source>
</evidence>
<reference evidence="2" key="1">
    <citation type="submission" date="2012-09" db="EMBL/GenBank/DDBJ databases">
        <authorList>
            <person name="Martin A.A."/>
        </authorList>
    </citation>
    <scope>NUCLEOTIDE SEQUENCE</scope>
</reference>
<reference evidence="3" key="2">
    <citation type="submission" date="2017-02" db="UniProtKB">
        <authorList>
            <consortium name="WormBaseParasite"/>
        </authorList>
    </citation>
    <scope>IDENTIFICATION</scope>
</reference>
<dbReference type="PANTHER" id="PTHR18978:SF1">
    <property type="entry name" value="GRIP1-ASSOCIATED PROTEIN 1"/>
    <property type="match status" value="1"/>
</dbReference>
<accession>A0A0K0CTF6</accession>
<dbReference type="GO" id="GO:0099158">
    <property type="term" value="P:regulation of recycling endosome localization within postsynapse"/>
    <property type="evidence" value="ECO:0007669"/>
    <property type="project" value="TreeGrafter"/>
</dbReference>
<keyword evidence="1" id="KW-0175">Coiled coil</keyword>